<dbReference type="AlphaFoldDB" id="A0A6C2UFZ5"/>
<feature type="transmembrane region" description="Helical" evidence="8">
    <location>
        <begin position="339"/>
        <end position="359"/>
    </location>
</feature>
<evidence type="ECO:0000256" key="8">
    <source>
        <dbReference type="RuleBase" id="RU362010"/>
    </source>
</evidence>
<evidence type="ECO:0000256" key="3">
    <source>
        <dbReference type="ARBA" id="ARBA00022448"/>
    </source>
</evidence>
<dbReference type="CDD" id="cd12828">
    <property type="entry name" value="TmCorA-like_1"/>
    <property type="match status" value="1"/>
</dbReference>
<evidence type="ECO:0000256" key="4">
    <source>
        <dbReference type="ARBA" id="ARBA00022475"/>
    </source>
</evidence>
<dbReference type="FunFam" id="1.20.58.340:FF:000012">
    <property type="entry name" value="Magnesium transport protein CorA"/>
    <property type="match status" value="1"/>
</dbReference>
<dbReference type="EMBL" id="CAAHFH010000001">
    <property type="protein sequence ID" value="VGO18136.1"/>
    <property type="molecule type" value="Genomic_DNA"/>
</dbReference>
<keyword evidence="6 8" id="KW-1133">Transmembrane helix</keyword>
<proteinExistence type="inferred from homology"/>
<sequence>MNKLFKVADRQLKRLFISVSDKQGTPPGTMVYTGTQKTEPLRITVIDYDAETISEQQDVTTEACVALKETNTVSWINVTGLNDTEAVGRIGSEFGIHPLVLEDILHTTQRPKLEDLGDYLFLVVRMLFVEPDTNAIHSEQISFILTKHCLISFQEASGDVFDVIRDRLRKGHGRIRKMGADYLLYALMDAIVDNYFLVLEKTGEQIEGIEQSLMENPNSLLLNELYAQKRELLYIRKAIWPLREAIGGLERGESKLLTAKISAYLRDLYDHTIQVIDTVETFRDMLSGVQDLYLSSMGQKTNQVMQVLTVIATIFIPLTFVAGIYGMNFEHMPELGWKYSYPSVWVVMVLVAIGMLVYFRRNKWF</sequence>
<protein>
    <recommendedName>
        <fullName evidence="8">Magnesium transport protein CorA</fullName>
    </recommendedName>
</protein>
<dbReference type="Pfam" id="PF01544">
    <property type="entry name" value="CorA"/>
    <property type="match status" value="1"/>
</dbReference>
<evidence type="ECO:0000313" key="10">
    <source>
        <dbReference type="Proteomes" id="UP000346198"/>
    </source>
</evidence>
<dbReference type="InterPro" id="IPR002523">
    <property type="entry name" value="MgTranspt_CorA/ZnTranspt_ZntB"/>
</dbReference>
<dbReference type="Gene3D" id="3.30.460.20">
    <property type="entry name" value="CorA soluble domain-like"/>
    <property type="match status" value="1"/>
</dbReference>
<evidence type="ECO:0000256" key="5">
    <source>
        <dbReference type="ARBA" id="ARBA00022692"/>
    </source>
</evidence>
<comment type="similarity">
    <text evidence="2 8">Belongs to the CorA metal ion transporter (MIT) (TC 1.A.35) family.</text>
</comment>
<keyword evidence="4 8" id="KW-1003">Cell membrane</keyword>
<dbReference type="GO" id="GO:0005886">
    <property type="term" value="C:plasma membrane"/>
    <property type="evidence" value="ECO:0007669"/>
    <property type="project" value="UniProtKB-SubCell"/>
</dbReference>
<name>A0A6C2UFZ5_9BACT</name>
<dbReference type="SUPFAM" id="SSF143865">
    <property type="entry name" value="CorA soluble domain-like"/>
    <property type="match status" value="1"/>
</dbReference>
<keyword evidence="5 8" id="KW-0812">Transmembrane</keyword>
<evidence type="ECO:0000256" key="2">
    <source>
        <dbReference type="ARBA" id="ARBA00009765"/>
    </source>
</evidence>
<dbReference type="SUPFAM" id="SSF144083">
    <property type="entry name" value="Magnesium transport protein CorA, transmembrane region"/>
    <property type="match status" value="1"/>
</dbReference>
<dbReference type="InterPro" id="IPR045863">
    <property type="entry name" value="CorA_TM1_TM2"/>
</dbReference>
<dbReference type="PANTHER" id="PTHR46494">
    <property type="entry name" value="CORA FAMILY METAL ION TRANSPORTER (EUROFUNG)"/>
    <property type="match status" value="1"/>
</dbReference>
<dbReference type="PANTHER" id="PTHR46494:SF1">
    <property type="entry name" value="CORA FAMILY METAL ION TRANSPORTER (EUROFUNG)"/>
    <property type="match status" value="1"/>
</dbReference>
<keyword evidence="8" id="KW-0460">Magnesium</keyword>
<comment type="function">
    <text evidence="8">Mediates influx of magnesium ions.</text>
</comment>
<dbReference type="GO" id="GO:0015095">
    <property type="term" value="F:magnesium ion transmembrane transporter activity"/>
    <property type="evidence" value="ECO:0007669"/>
    <property type="project" value="UniProtKB-UniRule"/>
</dbReference>
<dbReference type="InterPro" id="IPR004488">
    <property type="entry name" value="Mg/Co-transport_prot_CorA"/>
</dbReference>
<evidence type="ECO:0000256" key="6">
    <source>
        <dbReference type="ARBA" id="ARBA00022989"/>
    </source>
</evidence>
<dbReference type="GO" id="GO:0050897">
    <property type="term" value="F:cobalt ion binding"/>
    <property type="evidence" value="ECO:0007669"/>
    <property type="project" value="TreeGrafter"/>
</dbReference>
<organism evidence="9 10">
    <name type="scientific">Pontiella sulfatireligans</name>
    <dbReference type="NCBI Taxonomy" id="2750658"/>
    <lineage>
        <taxon>Bacteria</taxon>
        <taxon>Pseudomonadati</taxon>
        <taxon>Kiritimatiellota</taxon>
        <taxon>Kiritimatiellia</taxon>
        <taxon>Kiritimatiellales</taxon>
        <taxon>Pontiellaceae</taxon>
        <taxon>Pontiella</taxon>
    </lineage>
</organism>
<keyword evidence="3 8" id="KW-0813">Transport</keyword>
<evidence type="ECO:0000256" key="7">
    <source>
        <dbReference type="ARBA" id="ARBA00023136"/>
    </source>
</evidence>
<gene>
    <name evidence="8 9" type="primary">corA</name>
    <name evidence="9" type="ORF">SCARR_00187</name>
</gene>
<dbReference type="GO" id="GO:0000287">
    <property type="term" value="F:magnesium ion binding"/>
    <property type="evidence" value="ECO:0007669"/>
    <property type="project" value="TreeGrafter"/>
</dbReference>
<dbReference type="NCBIfam" id="TIGR00383">
    <property type="entry name" value="corA"/>
    <property type="match status" value="1"/>
</dbReference>
<keyword evidence="8" id="KW-0406">Ion transport</keyword>
<evidence type="ECO:0000313" key="9">
    <source>
        <dbReference type="EMBL" id="VGO18136.1"/>
    </source>
</evidence>
<keyword evidence="7 8" id="KW-0472">Membrane</keyword>
<accession>A0A6C2UFZ5</accession>
<dbReference type="RefSeq" id="WP_136059654.1">
    <property type="nucleotide sequence ID" value="NZ_CAAHFH010000001.1"/>
</dbReference>
<reference evidence="9 10" key="1">
    <citation type="submission" date="2019-04" db="EMBL/GenBank/DDBJ databases">
        <authorList>
            <person name="Van Vliet M D."/>
        </authorList>
    </citation>
    <scope>NUCLEOTIDE SEQUENCE [LARGE SCALE GENOMIC DNA]</scope>
    <source>
        <strain evidence="9 10">F21</strain>
    </source>
</reference>
<feature type="transmembrane region" description="Helical" evidence="8">
    <location>
        <begin position="307"/>
        <end position="327"/>
    </location>
</feature>
<evidence type="ECO:0000256" key="1">
    <source>
        <dbReference type="ARBA" id="ARBA00004651"/>
    </source>
</evidence>
<comment type="subcellular location">
    <subcellularLocation>
        <location evidence="1">Cell membrane</location>
        <topology evidence="1">Multi-pass membrane protein</topology>
    </subcellularLocation>
    <subcellularLocation>
        <location evidence="8">Membrane</location>
        <topology evidence="8">Multi-pass membrane protein</topology>
    </subcellularLocation>
</comment>
<dbReference type="GO" id="GO:0015087">
    <property type="term" value="F:cobalt ion transmembrane transporter activity"/>
    <property type="evidence" value="ECO:0007669"/>
    <property type="project" value="UniProtKB-UniRule"/>
</dbReference>
<dbReference type="Proteomes" id="UP000346198">
    <property type="component" value="Unassembled WGS sequence"/>
</dbReference>
<dbReference type="Gene3D" id="1.20.58.340">
    <property type="entry name" value="Magnesium transport protein CorA, transmembrane region"/>
    <property type="match status" value="2"/>
</dbReference>
<keyword evidence="10" id="KW-1185">Reference proteome</keyword>
<dbReference type="InterPro" id="IPR045861">
    <property type="entry name" value="CorA_cytoplasmic_dom"/>
</dbReference>